<protein>
    <submittedName>
        <fullName evidence="1">Uncharacterized protein</fullName>
    </submittedName>
</protein>
<evidence type="ECO:0000313" key="1">
    <source>
        <dbReference type="EMBL" id="QHT11969.1"/>
    </source>
</evidence>
<accession>A0A6C0D7S4</accession>
<organism evidence="1">
    <name type="scientific">viral metagenome</name>
    <dbReference type="NCBI Taxonomy" id="1070528"/>
    <lineage>
        <taxon>unclassified sequences</taxon>
        <taxon>metagenomes</taxon>
        <taxon>organismal metagenomes</taxon>
    </lineage>
</organism>
<dbReference type="EMBL" id="MN739540">
    <property type="protein sequence ID" value="QHT11969.1"/>
    <property type="molecule type" value="Genomic_DNA"/>
</dbReference>
<dbReference type="AlphaFoldDB" id="A0A6C0D7S4"/>
<dbReference type="InterPro" id="IPR043977">
    <property type="entry name" value="DUF5759"/>
</dbReference>
<dbReference type="Pfam" id="PF19063">
    <property type="entry name" value="DUF5759"/>
    <property type="match status" value="1"/>
</dbReference>
<name>A0A6C0D7S4_9ZZZZ</name>
<reference evidence="1" key="1">
    <citation type="journal article" date="2020" name="Nature">
        <title>Giant virus diversity and host interactions through global metagenomics.</title>
        <authorList>
            <person name="Schulz F."/>
            <person name="Roux S."/>
            <person name="Paez-Espino D."/>
            <person name="Jungbluth S."/>
            <person name="Walsh D.A."/>
            <person name="Denef V.J."/>
            <person name="McMahon K.D."/>
            <person name="Konstantinidis K.T."/>
            <person name="Eloe-Fadrosh E.A."/>
            <person name="Kyrpides N.C."/>
            <person name="Woyke T."/>
        </authorList>
    </citation>
    <scope>NUCLEOTIDE SEQUENCE</scope>
    <source>
        <strain evidence="1">GVMAG-M-3300023174-124</strain>
    </source>
</reference>
<sequence length="191" mass="22694">MAFLYVNDEDNVGKINIDDLYEKNQRRDLKQLSIFNKLLNRIHKRITTTGRTKTNEKHIWFTVPEYIFGEPVYDKSECIAYLVTKLEDNGFHVRYMHPNTLFVSWVHWVPAYVRNEIKKKTGNVVDHFGNLVRKKEDGDDEEAMDSKLMNDKSMTQKEQKQYTPIDQYKPSGNLVYKPEHFQKIEKKVSFV</sequence>
<proteinExistence type="predicted"/>